<name>B7FGE2_MEDTR</name>
<accession>B7FGE2</accession>
<organism evidence="1">
    <name type="scientific">Medicago truncatula</name>
    <name type="common">Barrel medic</name>
    <name type="synonym">Medicago tribuloides</name>
    <dbReference type="NCBI Taxonomy" id="3880"/>
    <lineage>
        <taxon>Eukaryota</taxon>
        <taxon>Viridiplantae</taxon>
        <taxon>Streptophyta</taxon>
        <taxon>Embryophyta</taxon>
        <taxon>Tracheophyta</taxon>
        <taxon>Spermatophyta</taxon>
        <taxon>Magnoliopsida</taxon>
        <taxon>eudicotyledons</taxon>
        <taxon>Gunneridae</taxon>
        <taxon>Pentapetalae</taxon>
        <taxon>rosids</taxon>
        <taxon>fabids</taxon>
        <taxon>Fabales</taxon>
        <taxon>Fabaceae</taxon>
        <taxon>Papilionoideae</taxon>
        <taxon>50 kb inversion clade</taxon>
        <taxon>NPAAA clade</taxon>
        <taxon>Hologalegina</taxon>
        <taxon>IRL clade</taxon>
        <taxon>Trifolieae</taxon>
        <taxon>Medicago</taxon>
    </lineage>
</organism>
<sequence length="43" mass="5060">MDTDEGVLCVKFIIQLFYRFITACLHINDWDCLVFTFIFGVVL</sequence>
<protein>
    <submittedName>
        <fullName evidence="1">Uncharacterized protein</fullName>
    </submittedName>
</protein>
<evidence type="ECO:0000313" key="1">
    <source>
        <dbReference type="EMBL" id="ACJ83819.1"/>
    </source>
</evidence>
<reference evidence="1" key="1">
    <citation type="submission" date="2008-12" db="EMBL/GenBank/DDBJ databases">
        <title>Medicago truncatula full length cdna cloning project.</title>
        <authorList>
            <person name="Moskal W."/>
            <person name="Chan A."/>
            <person name="Cheung F."/>
            <person name="Xiao Y."/>
            <person name="Town C.D."/>
        </authorList>
    </citation>
    <scope>NUCLEOTIDE SEQUENCE</scope>
</reference>
<dbReference type="EMBL" id="BT051155">
    <property type="protein sequence ID" value="ACJ83819.1"/>
    <property type="molecule type" value="mRNA"/>
</dbReference>
<proteinExistence type="evidence at transcript level"/>
<dbReference type="AlphaFoldDB" id="B7FGE2"/>